<proteinExistence type="predicted"/>
<dbReference type="PRINTS" id="PR00837">
    <property type="entry name" value="V5TPXLIKE"/>
</dbReference>
<comment type="caution">
    <text evidence="4">The sequence shown here is derived from an EMBL/GenBank/DDBJ whole genome shotgun (WGS) entry which is preliminary data.</text>
</comment>
<dbReference type="InterPro" id="IPR001283">
    <property type="entry name" value="CRISP-related"/>
</dbReference>
<evidence type="ECO:0000259" key="3">
    <source>
        <dbReference type="Pfam" id="PF00188"/>
    </source>
</evidence>
<evidence type="ECO:0000313" key="4">
    <source>
        <dbReference type="EMBL" id="KAJ8929470.1"/>
    </source>
</evidence>
<dbReference type="Pfam" id="PF00188">
    <property type="entry name" value="CAP"/>
    <property type="match status" value="1"/>
</dbReference>
<accession>A0AAV8WRR5</accession>
<dbReference type="SUPFAM" id="SSF55797">
    <property type="entry name" value="PR-1-like"/>
    <property type="match status" value="1"/>
</dbReference>
<dbReference type="Proteomes" id="UP001162156">
    <property type="component" value="Unassembled WGS sequence"/>
</dbReference>
<evidence type="ECO:0000256" key="2">
    <source>
        <dbReference type="ARBA" id="ARBA00022525"/>
    </source>
</evidence>
<sequence>MPFRYEEIIDSTADVIDTFGADTGGKVVGHFTQLVWANTSHIGCALSKDTGYTYLACNYGDGGNIIELPVYKRGTPCSECESGTKCHPIYSGLCGAAKLKPTLLLIVLVLI</sequence>
<feature type="domain" description="SCP" evidence="3">
    <location>
        <begin position="6"/>
        <end position="59"/>
    </location>
</feature>
<gene>
    <name evidence="4" type="ORF">NQ314_017850</name>
</gene>
<dbReference type="InterPro" id="IPR035940">
    <property type="entry name" value="CAP_sf"/>
</dbReference>
<evidence type="ECO:0000313" key="5">
    <source>
        <dbReference type="Proteomes" id="UP001162156"/>
    </source>
</evidence>
<keyword evidence="5" id="KW-1185">Reference proteome</keyword>
<protein>
    <recommendedName>
        <fullName evidence="3">SCP domain-containing protein</fullName>
    </recommendedName>
</protein>
<comment type="subcellular location">
    <subcellularLocation>
        <location evidence="1">Secreted</location>
    </subcellularLocation>
</comment>
<dbReference type="EMBL" id="JANEYF010004999">
    <property type="protein sequence ID" value="KAJ8929470.1"/>
    <property type="molecule type" value="Genomic_DNA"/>
</dbReference>
<feature type="non-terminal residue" evidence="4">
    <location>
        <position position="111"/>
    </location>
</feature>
<dbReference type="GO" id="GO:0005576">
    <property type="term" value="C:extracellular region"/>
    <property type="evidence" value="ECO:0007669"/>
    <property type="project" value="UniProtKB-SubCell"/>
</dbReference>
<dbReference type="Gene3D" id="3.40.33.10">
    <property type="entry name" value="CAP"/>
    <property type="match status" value="1"/>
</dbReference>
<dbReference type="PROSITE" id="PS01009">
    <property type="entry name" value="CRISP_1"/>
    <property type="match status" value="1"/>
</dbReference>
<dbReference type="PANTHER" id="PTHR10334">
    <property type="entry name" value="CYSTEINE-RICH SECRETORY PROTEIN-RELATED"/>
    <property type="match status" value="1"/>
</dbReference>
<dbReference type="InterPro" id="IPR018244">
    <property type="entry name" value="Allrgn_V5/Tpx1_CS"/>
</dbReference>
<evidence type="ECO:0000256" key="1">
    <source>
        <dbReference type="ARBA" id="ARBA00004613"/>
    </source>
</evidence>
<name>A0AAV8WRR5_9CUCU</name>
<dbReference type="AlphaFoldDB" id="A0AAV8WRR5"/>
<organism evidence="4 5">
    <name type="scientific">Rhamnusium bicolor</name>
    <dbReference type="NCBI Taxonomy" id="1586634"/>
    <lineage>
        <taxon>Eukaryota</taxon>
        <taxon>Metazoa</taxon>
        <taxon>Ecdysozoa</taxon>
        <taxon>Arthropoda</taxon>
        <taxon>Hexapoda</taxon>
        <taxon>Insecta</taxon>
        <taxon>Pterygota</taxon>
        <taxon>Neoptera</taxon>
        <taxon>Endopterygota</taxon>
        <taxon>Coleoptera</taxon>
        <taxon>Polyphaga</taxon>
        <taxon>Cucujiformia</taxon>
        <taxon>Chrysomeloidea</taxon>
        <taxon>Cerambycidae</taxon>
        <taxon>Lepturinae</taxon>
        <taxon>Rhagiini</taxon>
        <taxon>Rhamnusium</taxon>
    </lineage>
</organism>
<keyword evidence="2" id="KW-0964">Secreted</keyword>
<reference evidence="4" key="1">
    <citation type="journal article" date="2023" name="Insect Mol. Biol.">
        <title>Genome sequencing provides insights into the evolution of gene families encoding plant cell wall-degrading enzymes in longhorned beetles.</title>
        <authorList>
            <person name="Shin N.R."/>
            <person name="Okamura Y."/>
            <person name="Kirsch R."/>
            <person name="Pauchet Y."/>
        </authorList>
    </citation>
    <scope>NUCLEOTIDE SEQUENCE</scope>
    <source>
        <strain evidence="4">RBIC_L_NR</strain>
    </source>
</reference>
<dbReference type="InterPro" id="IPR014044">
    <property type="entry name" value="CAP_dom"/>
</dbReference>